<proteinExistence type="inferred from homology"/>
<dbReference type="GO" id="GO:0003700">
    <property type="term" value="F:DNA-binding transcription factor activity"/>
    <property type="evidence" value="ECO:0007669"/>
    <property type="project" value="InterPro"/>
</dbReference>
<evidence type="ECO:0000256" key="3">
    <source>
        <dbReference type="ARBA" id="ARBA00022833"/>
    </source>
</evidence>
<evidence type="ECO:0000256" key="7">
    <source>
        <dbReference type="PIRSR" id="PIRSR602481-1"/>
    </source>
</evidence>
<evidence type="ECO:0000256" key="6">
    <source>
        <dbReference type="ARBA" id="ARBA00023163"/>
    </source>
</evidence>
<dbReference type="GO" id="GO:1900376">
    <property type="term" value="P:regulation of secondary metabolite biosynthetic process"/>
    <property type="evidence" value="ECO:0007669"/>
    <property type="project" value="TreeGrafter"/>
</dbReference>
<evidence type="ECO:0000256" key="4">
    <source>
        <dbReference type="ARBA" id="ARBA00023015"/>
    </source>
</evidence>
<dbReference type="EMBL" id="BNJF01000001">
    <property type="protein sequence ID" value="GHO43760.1"/>
    <property type="molecule type" value="Genomic_DNA"/>
</dbReference>
<dbReference type="InterPro" id="IPR002481">
    <property type="entry name" value="FUR"/>
</dbReference>
<dbReference type="Pfam" id="PF01475">
    <property type="entry name" value="FUR"/>
    <property type="match status" value="1"/>
</dbReference>
<keyword evidence="8" id="KW-0408">Iron</keyword>
<dbReference type="InterPro" id="IPR036390">
    <property type="entry name" value="WH_DNA-bd_sf"/>
</dbReference>
<dbReference type="CDD" id="cd07153">
    <property type="entry name" value="Fur_like"/>
    <property type="match status" value="1"/>
</dbReference>
<keyword evidence="7" id="KW-0479">Metal-binding</keyword>
<dbReference type="AlphaFoldDB" id="A0A8J3MSW9"/>
<keyword evidence="4" id="KW-0805">Transcription regulation</keyword>
<keyword evidence="5" id="KW-0238">DNA-binding</keyword>
<keyword evidence="10" id="KW-1185">Reference proteome</keyword>
<protein>
    <submittedName>
        <fullName evidence="9">Transcriptional repressor</fullName>
    </submittedName>
</protein>
<sequence length="154" mass="17736">MHHYVRKGSQVLRKRGYRLTPQRHMILSVIQDAGEHLQVDEIARRVQAHNPNVSLSTIYRTLELLQKLGLIRTAHLPGDQPYYEAVSEDAHHHHLVCRHCHQTIHLDMDLLGSLHEQLQQAYGFHDVTLDLLASGCCPSCQQHFAQESQEHLPH</sequence>
<evidence type="ECO:0000256" key="2">
    <source>
        <dbReference type="ARBA" id="ARBA00022491"/>
    </source>
</evidence>
<feature type="binding site" evidence="7">
    <location>
        <position position="140"/>
    </location>
    <ligand>
        <name>Zn(2+)</name>
        <dbReference type="ChEBI" id="CHEBI:29105"/>
    </ligand>
</feature>
<dbReference type="InterPro" id="IPR036388">
    <property type="entry name" value="WH-like_DNA-bd_sf"/>
</dbReference>
<comment type="cofactor">
    <cofactor evidence="7">
        <name>Zn(2+)</name>
        <dbReference type="ChEBI" id="CHEBI:29105"/>
    </cofactor>
    <text evidence="7">Binds 1 zinc ion per subunit.</text>
</comment>
<evidence type="ECO:0000256" key="5">
    <source>
        <dbReference type="ARBA" id="ARBA00023125"/>
    </source>
</evidence>
<dbReference type="PANTHER" id="PTHR33202">
    <property type="entry name" value="ZINC UPTAKE REGULATION PROTEIN"/>
    <property type="match status" value="1"/>
</dbReference>
<keyword evidence="6" id="KW-0804">Transcription</keyword>
<dbReference type="Gene3D" id="3.30.1490.190">
    <property type="match status" value="1"/>
</dbReference>
<gene>
    <name evidence="9" type="primary">fur</name>
    <name evidence="9" type="ORF">KSX_19230</name>
</gene>
<feature type="binding site" evidence="7">
    <location>
        <position position="97"/>
    </location>
    <ligand>
        <name>Zn(2+)</name>
        <dbReference type="ChEBI" id="CHEBI:29105"/>
    </ligand>
</feature>
<feature type="binding site" evidence="7">
    <location>
        <position position="137"/>
    </location>
    <ligand>
        <name>Zn(2+)</name>
        <dbReference type="ChEBI" id="CHEBI:29105"/>
    </ligand>
</feature>
<reference evidence="9" key="1">
    <citation type="submission" date="2020-10" db="EMBL/GenBank/DDBJ databases">
        <title>Taxonomic study of unclassified bacteria belonging to the class Ktedonobacteria.</title>
        <authorList>
            <person name="Yabe S."/>
            <person name="Wang C.M."/>
            <person name="Zheng Y."/>
            <person name="Sakai Y."/>
            <person name="Cavaletti L."/>
            <person name="Monciardini P."/>
            <person name="Donadio S."/>
        </authorList>
    </citation>
    <scope>NUCLEOTIDE SEQUENCE</scope>
    <source>
        <strain evidence="9">SOSP1-1</strain>
    </source>
</reference>
<dbReference type="GO" id="GO:0000976">
    <property type="term" value="F:transcription cis-regulatory region binding"/>
    <property type="evidence" value="ECO:0007669"/>
    <property type="project" value="TreeGrafter"/>
</dbReference>
<name>A0A8J3MSW9_9CHLR</name>
<evidence type="ECO:0000313" key="10">
    <source>
        <dbReference type="Proteomes" id="UP000612362"/>
    </source>
</evidence>
<keyword evidence="2" id="KW-0678">Repressor</keyword>
<feature type="binding site" evidence="8">
    <location>
        <position position="91"/>
    </location>
    <ligand>
        <name>Fe cation</name>
        <dbReference type="ChEBI" id="CHEBI:24875"/>
    </ligand>
</feature>
<evidence type="ECO:0000256" key="1">
    <source>
        <dbReference type="ARBA" id="ARBA00007957"/>
    </source>
</evidence>
<dbReference type="Proteomes" id="UP000612362">
    <property type="component" value="Unassembled WGS sequence"/>
</dbReference>
<dbReference type="InterPro" id="IPR043135">
    <property type="entry name" value="Fur_C"/>
</dbReference>
<evidence type="ECO:0000256" key="8">
    <source>
        <dbReference type="PIRSR" id="PIRSR602481-2"/>
    </source>
</evidence>
<comment type="cofactor">
    <cofactor evidence="8">
        <name>Mn(2+)</name>
        <dbReference type="ChEBI" id="CHEBI:29035"/>
    </cofactor>
    <cofactor evidence="8">
        <name>Fe(2+)</name>
        <dbReference type="ChEBI" id="CHEBI:29033"/>
    </cofactor>
    <text evidence="8">Binds 1 Mn(2+) or Fe(2+) ion per subunit.</text>
</comment>
<dbReference type="GO" id="GO:0008270">
    <property type="term" value="F:zinc ion binding"/>
    <property type="evidence" value="ECO:0007669"/>
    <property type="project" value="TreeGrafter"/>
</dbReference>
<dbReference type="RefSeq" id="WP_220193219.1">
    <property type="nucleotide sequence ID" value="NZ_BNJF01000001.1"/>
</dbReference>
<feature type="binding site" evidence="7">
    <location>
        <position position="100"/>
    </location>
    <ligand>
        <name>Zn(2+)</name>
        <dbReference type="ChEBI" id="CHEBI:29105"/>
    </ligand>
</feature>
<dbReference type="GO" id="GO:0045892">
    <property type="term" value="P:negative regulation of DNA-templated transcription"/>
    <property type="evidence" value="ECO:0007669"/>
    <property type="project" value="TreeGrafter"/>
</dbReference>
<accession>A0A8J3MSW9</accession>
<dbReference type="Gene3D" id="1.10.10.10">
    <property type="entry name" value="Winged helix-like DNA-binding domain superfamily/Winged helix DNA-binding domain"/>
    <property type="match status" value="1"/>
</dbReference>
<keyword evidence="3 7" id="KW-0862">Zinc</keyword>
<comment type="caution">
    <text evidence="9">The sequence shown here is derived from an EMBL/GenBank/DDBJ whole genome shotgun (WGS) entry which is preliminary data.</text>
</comment>
<dbReference type="PANTHER" id="PTHR33202:SF7">
    <property type="entry name" value="FERRIC UPTAKE REGULATION PROTEIN"/>
    <property type="match status" value="1"/>
</dbReference>
<evidence type="ECO:0000313" key="9">
    <source>
        <dbReference type="EMBL" id="GHO43760.1"/>
    </source>
</evidence>
<dbReference type="SUPFAM" id="SSF46785">
    <property type="entry name" value="Winged helix' DNA-binding domain"/>
    <property type="match status" value="1"/>
</dbReference>
<comment type="similarity">
    <text evidence="1">Belongs to the Fur family.</text>
</comment>
<organism evidence="9 10">
    <name type="scientific">Ktedonospora formicarum</name>
    <dbReference type="NCBI Taxonomy" id="2778364"/>
    <lineage>
        <taxon>Bacteria</taxon>
        <taxon>Bacillati</taxon>
        <taxon>Chloroflexota</taxon>
        <taxon>Ktedonobacteria</taxon>
        <taxon>Ktedonobacterales</taxon>
        <taxon>Ktedonobacteraceae</taxon>
        <taxon>Ktedonospora</taxon>
    </lineage>
</organism>